<sequence>MIHTTFLLLLAVCIVASSSSSATNEYNGDYSDSPSKKIEEEEEEEWVTPQESAYLHHHLETIYGGDLYTDAISDEINLFPHLVEPYKSYPCLPRHVHLSLGDDEDDDSKSKNDPTIATTGMRISFSINRHDLKCDPDNTIVRIYYGPITNDGKHENMEHGQVIAVDDDITQYNATNQSVTFYQSDWLYHVEITDLDYEMMYWYQIQILDDKNKDKRPLETLMQQQQQDLADTNEKRRDNRHLRRANLNENTKEEEKQKGQGHAQQFVLGKSPQYKFTTAPLPGAKSKAKIIIFGDLGQSYNSTLTMYNILTTEILSPELSPLSSSHLMICAGDMSYADSHQDKWDNWFDLMGPLTSRVPLHVLPGNHEMECDYGKHHDSFLAYEHRFRMPNRVGDAILTPMNPMFYDNDAPHDNYFHQCSSNDQVHSTYDQGNAYYAYTYGPVRFISLNTYTNTSTSSRQYSFLQNELQTINRTITPWVIVLVHAPIYNTFLDHQNEAPTLSLKSFMEPLFVRYQVNLVISGHLHAYTRTKSVAFDVVDETGKSPKYLIVGEGGNHEGHVKAFMNEEQEDWVELRDKSVFGFGTLEIYNERRARWKWIMDDEHKKDEPRFTDDVVLENGYFL</sequence>
<dbReference type="SUPFAM" id="SSF56300">
    <property type="entry name" value="Metallo-dependent phosphatases"/>
    <property type="match status" value="1"/>
</dbReference>
<feature type="compositionally biased region" description="Polar residues" evidence="3">
    <location>
        <begin position="23"/>
        <end position="33"/>
    </location>
</feature>
<dbReference type="InterPro" id="IPR029052">
    <property type="entry name" value="Metallo-depent_PP-like"/>
</dbReference>
<dbReference type="Gene3D" id="3.60.21.10">
    <property type="match status" value="1"/>
</dbReference>
<accession>A0A7S1Z3U6</accession>
<feature type="region of interest" description="Disordered" evidence="3">
    <location>
        <begin position="21"/>
        <end position="41"/>
    </location>
</feature>
<feature type="domain" description="Purple acid phosphatase C-terminal" evidence="6">
    <location>
        <begin position="545"/>
        <end position="602"/>
    </location>
</feature>
<feature type="region of interest" description="Disordered" evidence="3">
    <location>
        <begin position="223"/>
        <end position="263"/>
    </location>
</feature>
<keyword evidence="1 4" id="KW-0732">Signal</keyword>
<proteinExistence type="predicted"/>
<evidence type="ECO:0000256" key="1">
    <source>
        <dbReference type="ARBA" id="ARBA00022729"/>
    </source>
</evidence>
<evidence type="ECO:0000256" key="4">
    <source>
        <dbReference type="SAM" id="SignalP"/>
    </source>
</evidence>
<dbReference type="GO" id="GO:0003993">
    <property type="term" value="F:acid phosphatase activity"/>
    <property type="evidence" value="ECO:0007669"/>
    <property type="project" value="InterPro"/>
</dbReference>
<dbReference type="CDD" id="cd00839">
    <property type="entry name" value="MPP_PAPs"/>
    <property type="match status" value="1"/>
</dbReference>
<keyword evidence="2" id="KW-0325">Glycoprotein</keyword>
<dbReference type="Pfam" id="PF00149">
    <property type="entry name" value="Metallophos"/>
    <property type="match status" value="1"/>
</dbReference>
<evidence type="ECO:0000259" key="5">
    <source>
        <dbReference type="Pfam" id="PF00149"/>
    </source>
</evidence>
<gene>
    <name evidence="7" type="ORF">DBRI1063_LOCUS9893</name>
</gene>
<feature type="signal peptide" evidence="4">
    <location>
        <begin position="1"/>
        <end position="22"/>
    </location>
</feature>
<feature type="domain" description="Calcineurin-like phosphoesterase" evidence="5">
    <location>
        <begin position="289"/>
        <end position="527"/>
    </location>
</feature>
<evidence type="ECO:0000256" key="2">
    <source>
        <dbReference type="ARBA" id="ARBA00023180"/>
    </source>
</evidence>
<dbReference type="InterPro" id="IPR004843">
    <property type="entry name" value="Calcineurin-like_PHP"/>
</dbReference>
<protein>
    <recommendedName>
        <fullName evidence="8">Purple acid phosphatase</fullName>
    </recommendedName>
</protein>
<evidence type="ECO:0000259" key="6">
    <source>
        <dbReference type="Pfam" id="PF14008"/>
    </source>
</evidence>
<dbReference type="Pfam" id="PF14008">
    <property type="entry name" value="Metallophos_C"/>
    <property type="match status" value="1"/>
</dbReference>
<evidence type="ECO:0000256" key="3">
    <source>
        <dbReference type="SAM" id="MobiDB-lite"/>
    </source>
</evidence>
<dbReference type="InterPro" id="IPR041792">
    <property type="entry name" value="MPP_PAP"/>
</dbReference>
<evidence type="ECO:0000313" key="7">
    <source>
        <dbReference type="EMBL" id="CAD9327810.1"/>
    </source>
</evidence>
<dbReference type="PANTHER" id="PTHR22953:SF153">
    <property type="entry name" value="PURPLE ACID PHOSPHATASE"/>
    <property type="match status" value="1"/>
</dbReference>
<dbReference type="AlphaFoldDB" id="A0A7S1Z3U6"/>
<feature type="chain" id="PRO_5031480903" description="Purple acid phosphatase" evidence="4">
    <location>
        <begin position="23"/>
        <end position="622"/>
    </location>
</feature>
<dbReference type="InterPro" id="IPR039331">
    <property type="entry name" value="PAPs-like"/>
</dbReference>
<name>A0A7S1Z3U6_9STRA</name>
<dbReference type="PANTHER" id="PTHR22953">
    <property type="entry name" value="ACID PHOSPHATASE RELATED"/>
    <property type="match status" value="1"/>
</dbReference>
<dbReference type="EMBL" id="HBGN01015403">
    <property type="protein sequence ID" value="CAD9327810.1"/>
    <property type="molecule type" value="Transcribed_RNA"/>
</dbReference>
<evidence type="ECO:0008006" key="8">
    <source>
        <dbReference type="Google" id="ProtNLM"/>
    </source>
</evidence>
<dbReference type="InterPro" id="IPR025733">
    <property type="entry name" value="PAPs_C"/>
</dbReference>
<organism evidence="7">
    <name type="scientific">Ditylum brightwellii</name>
    <dbReference type="NCBI Taxonomy" id="49249"/>
    <lineage>
        <taxon>Eukaryota</taxon>
        <taxon>Sar</taxon>
        <taxon>Stramenopiles</taxon>
        <taxon>Ochrophyta</taxon>
        <taxon>Bacillariophyta</taxon>
        <taxon>Mediophyceae</taxon>
        <taxon>Lithodesmiophycidae</taxon>
        <taxon>Lithodesmiales</taxon>
        <taxon>Lithodesmiaceae</taxon>
        <taxon>Ditylum</taxon>
    </lineage>
</organism>
<reference evidence="7" key="1">
    <citation type="submission" date="2021-01" db="EMBL/GenBank/DDBJ databases">
        <authorList>
            <person name="Corre E."/>
            <person name="Pelletier E."/>
            <person name="Niang G."/>
            <person name="Scheremetjew M."/>
            <person name="Finn R."/>
            <person name="Kale V."/>
            <person name="Holt S."/>
            <person name="Cochrane G."/>
            <person name="Meng A."/>
            <person name="Brown T."/>
            <person name="Cohen L."/>
        </authorList>
    </citation>
    <scope>NUCLEOTIDE SEQUENCE</scope>
    <source>
        <strain evidence="7">Pop2</strain>
    </source>
</reference>